<sequence>MVRRWAYAALLALAVLLVLGTGGFSAMSADRGVSVSVADDEEAYLGYDDTCENGTLKVTITNQFDDRLTDVSITVDGEQKDLPEDAEIEAAKQWTATFNVSGTNSRDVTVEASGPGVSVELDRTAC</sequence>
<accession>A0A897MVL4</accession>
<dbReference type="GeneID" id="68855402"/>
<dbReference type="AlphaFoldDB" id="A0A897MVL4"/>
<dbReference type="EMBL" id="CP064787">
    <property type="protein sequence ID" value="QSG06150.1"/>
    <property type="molecule type" value="Genomic_DNA"/>
</dbReference>
<proteinExistence type="predicted"/>
<dbReference type="Proteomes" id="UP000663525">
    <property type="component" value="Chromosome"/>
</dbReference>
<dbReference type="RefSeq" id="WP_229112573.1">
    <property type="nucleotide sequence ID" value="NZ_CP064787.1"/>
</dbReference>
<protein>
    <submittedName>
        <fullName evidence="1">Uncharacterized protein</fullName>
    </submittedName>
</protein>
<organism evidence="1 2">
    <name type="scientific">Halapricum desulfuricans</name>
    <dbReference type="NCBI Taxonomy" id="2841257"/>
    <lineage>
        <taxon>Archaea</taxon>
        <taxon>Methanobacteriati</taxon>
        <taxon>Methanobacteriota</taxon>
        <taxon>Stenosarchaea group</taxon>
        <taxon>Halobacteria</taxon>
        <taxon>Halobacteriales</taxon>
        <taxon>Haloarculaceae</taxon>
        <taxon>Halapricum</taxon>
    </lineage>
</organism>
<reference evidence="1" key="1">
    <citation type="submission" date="2020-11" db="EMBL/GenBank/DDBJ databases">
        <title>Carbohydrate-dependent, anaerobic sulfur respiration: A novel catabolism in halophilic archaea.</title>
        <authorList>
            <person name="Sorokin D.Y."/>
            <person name="Messina E."/>
            <person name="Smedile F."/>
            <person name="La Cono V."/>
            <person name="Hallsworth J.E."/>
            <person name="Yakimov M.M."/>
        </authorList>
    </citation>
    <scope>NUCLEOTIDE SEQUENCE</scope>
    <source>
        <strain evidence="1">HSR12-1</strain>
    </source>
</reference>
<name>A0A897MVL4_9EURY</name>
<evidence type="ECO:0000313" key="1">
    <source>
        <dbReference type="EMBL" id="QSG06150.1"/>
    </source>
</evidence>
<gene>
    <name evidence="1" type="ORF">HSR121_1816</name>
</gene>
<evidence type="ECO:0000313" key="2">
    <source>
        <dbReference type="Proteomes" id="UP000663525"/>
    </source>
</evidence>